<dbReference type="EMBL" id="SNZR01000011">
    <property type="protein sequence ID" value="TDR93924.1"/>
    <property type="molecule type" value="Genomic_DNA"/>
</dbReference>
<organism evidence="1 2">
    <name type="scientific">Enterovirga rhinocerotis</name>
    <dbReference type="NCBI Taxonomy" id="1339210"/>
    <lineage>
        <taxon>Bacteria</taxon>
        <taxon>Pseudomonadati</taxon>
        <taxon>Pseudomonadota</taxon>
        <taxon>Alphaproteobacteria</taxon>
        <taxon>Hyphomicrobiales</taxon>
        <taxon>Methylobacteriaceae</taxon>
        <taxon>Enterovirga</taxon>
    </lineage>
</organism>
<dbReference type="OrthoDB" id="199084at2"/>
<comment type="caution">
    <text evidence="1">The sequence shown here is derived from an EMBL/GenBank/DDBJ whole genome shotgun (WGS) entry which is preliminary data.</text>
</comment>
<dbReference type="Pfam" id="PF12570">
    <property type="entry name" value="DUF3750"/>
    <property type="match status" value="1"/>
</dbReference>
<accession>A0A4R7C5T3</accession>
<evidence type="ECO:0000313" key="2">
    <source>
        <dbReference type="Proteomes" id="UP000295122"/>
    </source>
</evidence>
<keyword evidence="2" id="KW-1185">Reference proteome</keyword>
<gene>
    <name evidence="1" type="ORF">EV668_1193</name>
</gene>
<sequence>MLLRLLAAFLILFILPLATHAVWWSTRDGLAPDWRSADWSSARILPQATAHQPALIRIYAARTGRWKGIFAHHSWIVIKPEGAARYARFDKVGWGSPVRSDGWPADARWFGNTPDVVLAIDGAEADRLIPKIAQAIAEYPYRNWGDYRVWPGPNSNTFVAFVVSRVPELQVALPPTALGKDFHAFDDVVGPTPSHTGFQVQLGGFLGLAIGWVEGIEMNVLGLVTGLDIRRPALKLPGWGRIGMEA</sequence>
<proteinExistence type="predicted"/>
<dbReference type="RefSeq" id="WP_133768878.1">
    <property type="nucleotide sequence ID" value="NZ_SNZR01000011.1"/>
</dbReference>
<name>A0A4R7C5T3_9HYPH</name>
<dbReference type="AlphaFoldDB" id="A0A4R7C5T3"/>
<protein>
    <submittedName>
        <fullName evidence="1">Uncharacterized protein DUF3750</fullName>
    </submittedName>
</protein>
<evidence type="ECO:0000313" key="1">
    <source>
        <dbReference type="EMBL" id="TDR93924.1"/>
    </source>
</evidence>
<dbReference type="InterPro" id="IPR022224">
    <property type="entry name" value="DUF3750"/>
</dbReference>
<reference evidence="1 2" key="1">
    <citation type="submission" date="2019-03" db="EMBL/GenBank/DDBJ databases">
        <title>Genomic Encyclopedia of Type Strains, Phase IV (KMG-IV): sequencing the most valuable type-strain genomes for metagenomic binning, comparative biology and taxonomic classification.</title>
        <authorList>
            <person name="Goeker M."/>
        </authorList>
    </citation>
    <scope>NUCLEOTIDE SEQUENCE [LARGE SCALE GENOMIC DNA]</scope>
    <source>
        <strain evidence="1 2">DSM 25903</strain>
    </source>
</reference>
<dbReference type="Proteomes" id="UP000295122">
    <property type="component" value="Unassembled WGS sequence"/>
</dbReference>